<evidence type="ECO:0000313" key="2">
    <source>
        <dbReference type="EMBL" id="CAH2351798.1"/>
    </source>
</evidence>
<gene>
    <name evidence="2" type="ORF">CLIB1423_04S06216</name>
</gene>
<comment type="caution">
    <text evidence="2">The sequence shown here is derived from an EMBL/GenBank/DDBJ whole genome shotgun (WGS) entry which is preliminary data.</text>
</comment>
<evidence type="ECO:0000256" key="1">
    <source>
        <dbReference type="SAM" id="MobiDB-lite"/>
    </source>
</evidence>
<dbReference type="AlphaFoldDB" id="A0A9P0VXD5"/>
<reference evidence="2" key="1">
    <citation type="submission" date="2022-03" db="EMBL/GenBank/DDBJ databases">
        <authorList>
            <person name="Legras J.-L."/>
            <person name="Devillers H."/>
            <person name="Grondin C."/>
        </authorList>
    </citation>
    <scope>NUCLEOTIDE SEQUENCE</scope>
    <source>
        <strain evidence="2">CLIB 1423</strain>
    </source>
</reference>
<name>A0A9P0VXD5_9ASCO</name>
<protein>
    <submittedName>
        <fullName evidence="2">Uncharacterized protein</fullName>
    </submittedName>
</protein>
<proteinExistence type="predicted"/>
<dbReference type="Proteomes" id="UP000837801">
    <property type="component" value="Unassembled WGS sequence"/>
</dbReference>
<dbReference type="EMBL" id="CAKXYY010000004">
    <property type="protein sequence ID" value="CAH2351798.1"/>
    <property type="molecule type" value="Genomic_DNA"/>
</dbReference>
<evidence type="ECO:0000313" key="3">
    <source>
        <dbReference type="Proteomes" id="UP000837801"/>
    </source>
</evidence>
<keyword evidence="3" id="KW-1185">Reference proteome</keyword>
<sequence length="311" mass="35991">MPNCDEGNSTIELSSSTSYATDNTRSESESPNEEEGLKSTSPADSDGTLTSKASKFKLSSFRKGIFSSPLVKRDSIIKSMIRSIEKYHEEREEEMVVLRRRELEAEKSEQERVAKRRKLVMKDEFKYDLALRVNCIIKYSGTGSDTQPNIFNLFAIDFLVKTNALSSSDQILALRFQLVDEAKDYYFEVRDSLESGTHAIELLREKFVVQDASLTTEAKFRIMSGFKKIPSKHPVSELFWYDSRAVYRDLVSDNTIKEREYLDFAIYKLRPYTLRNYVTSRMPETEKEARAYCIEFEEKKQKQKKGEKAPI</sequence>
<accession>A0A9P0VXD5</accession>
<feature type="compositionally biased region" description="Polar residues" evidence="1">
    <location>
        <begin position="38"/>
        <end position="49"/>
    </location>
</feature>
<feature type="compositionally biased region" description="Polar residues" evidence="1">
    <location>
        <begin position="1"/>
        <end position="23"/>
    </location>
</feature>
<organism evidence="2 3">
    <name type="scientific">[Candida] railenensis</name>
    <dbReference type="NCBI Taxonomy" id="45579"/>
    <lineage>
        <taxon>Eukaryota</taxon>
        <taxon>Fungi</taxon>
        <taxon>Dikarya</taxon>
        <taxon>Ascomycota</taxon>
        <taxon>Saccharomycotina</taxon>
        <taxon>Pichiomycetes</taxon>
        <taxon>Debaryomycetaceae</taxon>
        <taxon>Kurtzmaniella</taxon>
    </lineage>
</organism>
<feature type="region of interest" description="Disordered" evidence="1">
    <location>
        <begin position="1"/>
        <end position="49"/>
    </location>
</feature>